<protein>
    <submittedName>
        <fullName evidence="1">Uncharacterized protein</fullName>
    </submittedName>
</protein>
<evidence type="ECO:0000313" key="2">
    <source>
        <dbReference type="Proteomes" id="UP000037035"/>
    </source>
</evidence>
<gene>
    <name evidence="1" type="ORF">VP01_5385g1</name>
</gene>
<organism evidence="1 2">
    <name type="scientific">Puccinia sorghi</name>
    <dbReference type="NCBI Taxonomy" id="27349"/>
    <lineage>
        <taxon>Eukaryota</taxon>
        <taxon>Fungi</taxon>
        <taxon>Dikarya</taxon>
        <taxon>Basidiomycota</taxon>
        <taxon>Pucciniomycotina</taxon>
        <taxon>Pucciniomycetes</taxon>
        <taxon>Pucciniales</taxon>
        <taxon>Pucciniaceae</taxon>
        <taxon>Puccinia</taxon>
    </lineage>
</organism>
<dbReference type="VEuPathDB" id="FungiDB:VP01_5385g1"/>
<proteinExistence type="predicted"/>
<keyword evidence="2" id="KW-1185">Reference proteome</keyword>
<dbReference type="Proteomes" id="UP000037035">
    <property type="component" value="Unassembled WGS sequence"/>
</dbReference>
<comment type="caution">
    <text evidence="1">The sequence shown here is derived from an EMBL/GenBank/DDBJ whole genome shotgun (WGS) entry which is preliminary data.</text>
</comment>
<name>A0A0L6UJY8_9BASI</name>
<evidence type="ECO:0000313" key="1">
    <source>
        <dbReference type="EMBL" id="KNZ48834.1"/>
    </source>
</evidence>
<reference evidence="1 2" key="1">
    <citation type="submission" date="2015-08" db="EMBL/GenBank/DDBJ databases">
        <title>Next Generation Sequencing and Analysis of the Genome of Puccinia sorghi L Schw, the Causal Agent of Maize Common Rust.</title>
        <authorList>
            <person name="Rochi L."/>
            <person name="Burguener G."/>
            <person name="Darino M."/>
            <person name="Turjanski A."/>
            <person name="Kreff E."/>
            <person name="Dieguez M.J."/>
            <person name="Sacco F."/>
        </authorList>
    </citation>
    <scope>NUCLEOTIDE SEQUENCE [LARGE SCALE GENOMIC DNA]</scope>
    <source>
        <strain evidence="1 2">RO10H11247</strain>
    </source>
</reference>
<dbReference type="EMBL" id="LAVV01010592">
    <property type="protein sequence ID" value="KNZ48834.1"/>
    <property type="molecule type" value="Genomic_DNA"/>
</dbReference>
<accession>A0A0L6UJY8</accession>
<dbReference type="OrthoDB" id="2513953at2759"/>
<sequence>MADNEGSMSKSNIPELDNTNFLHWLMQMKAHLQHKGLIKYITEAPVELSGAAADAVNKKHTETVNILMNYMSETAFEAVVIPDNKKSPFKIWSSITLCPSATLTKIQEIVHLKELCKNFSGMTSKALEKTRKGRRKDVEDRIVLLGNTIARQQATMPNTVGSYTPNNFQTPQNHQWGPINQPLSYKPAVLDSGATHHLINNPDMFHPTADYNIKISMGGHSNFLNATAVGSALLINHTRTNQ</sequence>
<dbReference type="AlphaFoldDB" id="A0A0L6UJY8"/>